<dbReference type="RefSeq" id="WP_309728172.1">
    <property type="nucleotide sequence ID" value="NZ_JAVDQA010000004.1"/>
</dbReference>
<dbReference type="InterPro" id="IPR050712">
    <property type="entry name" value="NAD(P)H-dep_reductase"/>
</dbReference>
<feature type="domain" description="NADPH-dependent FMN reductase-like" evidence="1">
    <location>
        <begin position="3"/>
        <end position="143"/>
    </location>
</feature>
<dbReference type="InterPro" id="IPR029039">
    <property type="entry name" value="Flavoprotein-like_sf"/>
</dbReference>
<keyword evidence="3" id="KW-1185">Reference proteome</keyword>
<organism evidence="2 3">
    <name type="scientific">Mesonia maritima</name>
    <dbReference type="NCBI Taxonomy" id="1793873"/>
    <lineage>
        <taxon>Bacteria</taxon>
        <taxon>Pseudomonadati</taxon>
        <taxon>Bacteroidota</taxon>
        <taxon>Flavobacteriia</taxon>
        <taxon>Flavobacteriales</taxon>
        <taxon>Flavobacteriaceae</taxon>
        <taxon>Mesonia</taxon>
    </lineage>
</organism>
<dbReference type="PANTHER" id="PTHR30543">
    <property type="entry name" value="CHROMATE REDUCTASE"/>
    <property type="match status" value="1"/>
</dbReference>
<dbReference type="SUPFAM" id="SSF52218">
    <property type="entry name" value="Flavoproteins"/>
    <property type="match status" value="1"/>
</dbReference>
<name>A0ABU1K9D3_9FLAO</name>
<proteinExistence type="predicted"/>
<evidence type="ECO:0000313" key="3">
    <source>
        <dbReference type="Proteomes" id="UP001257659"/>
    </source>
</evidence>
<dbReference type="Gene3D" id="3.40.50.360">
    <property type="match status" value="1"/>
</dbReference>
<sequence>MKKILALAGSNSKNSINHKLVNYVASRIESHEVKVIRLIDYQFPMYGIDLQNERGIPTDIQVLKNIIAEHDALIISVSEHNGSISAYFKNIIDWLSRAELKFLEGKKVLLMSTSTGKRGGASSLAYFKDTLPRFGAEVVESFSLPSFNENFNIEENKIVDEITLLGLNDVVSNFEQALQE</sequence>
<comment type="caution">
    <text evidence="2">The sequence shown here is derived from an EMBL/GenBank/DDBJ whole genome shotgun (WGS) entry which is preliminary data.</text>
</comment>
<accession>A0ABU1K9D3</accession>
<dbReference type="EMBL" id="JAVDQA010000004">
    <property type="protein sequence ID" value="MDR6301112.1"/>
    <property type="molecule type" value="Genomic_DNA"/>
</dbReference>
<dbReference type="PANTHER" id="PTHR30543:SF21">
    <property type="entry name" value="NAD(P)H-DEPENDENT FMN REDUCTASE LOT6"/>
    <property type="match status" value="1"/>
</dbReference>
<dbReference type="Pfam" id="PF03358">
    <property type="entry name" value="FMN_red"/>
    <property type="match status" value="1"/>
</dbReference>
<gene>
    <name evidence="2" type="ORF">GGR31_001759</name>
</gene>
<dbReference type="InterPro" id="IPR005025">
    <property type="entry name" value="FMN_Rdtase-like_dom"/>
</dbReference>
<reference evidence="2 3" key="1">
    <citation type="submission" date="2023-07" db="EMBL/GenBank/DDBJ databases">
        <title>Genomic Encyclopedia of Type Strains, Phase IV (KMG-IV): sequencing the most valuable type-strain genomes for metagenomic binning, comparative biology and taxonomic classification.</title>
        <authorList>
            <person name="Goeker M."/>
        </authorList>
    </citation>
    <scope>NUCLEOTIDE SEQUENCE [LARGE SCALE GENOMIC DNA]</scope>
    <source>
        <strain evidence="2 3">DSM 102814</strain>
    </source>
</reference>
<evidence type="ECO:0000259" key="1">
    <source>
        <dbReference type="Pfam" id="PF03358"/>
    </source>
</evidence>
<evidence type="ECO:0000313" key="2">
    <source>
        <dbReference type="EMBL" id="MDR6301112.1"/>
    </source>
</evidence>
<dbReference type="Proteomes" id="UP001257659">
    <property type="component" value="Unassembled WGS sequence"/>
</dbReference>
<protein>
    <submittedName>
        <fullName evidence="2">NAD(P)H-dependent FMN reductase</fullName>
    </submittedName>
</protein>